<accession>A0ABZ3JBZ3</accession>
<name>A0ABZ3JBZ3_9RHOB</name>
<dbReference type="Pfam" id="PF20057">
    <property type="entry name" value="DUF6456"/>
    <property type="match status" value="1"/>
</dbReference>
<dbReference type="RefSeq" id="WP_373635435.1">
    <property type="nucleotide sequence ID" value="NZ_CP151767.2"/>
</dbReference>
<feature type="domain" description="DUF6456" evidence="1">
    <location>
        <begin position="231"/>
        <end position="364"/>
    </location>
</feature>
<organism evidence="2 3">
    <name type="scientific">Yoonia rhodophyticola</name>
    <dbReference type="NCBI Taxonomy" id="3137370"/>
    <lineage>
        <taxon>Bacteria</taxon>
        <taxon>Pseudomonadati</taxon>
        <taxon>Pseudomonadota</taxon>
        <taxon>Alphaproteobacteria</taxon>
        <taxon>Rhodobacterales</taxon>
        <taxon>Paracoccaceae</taxon>
        <taxon>Yoonia</taxon>
    </lineage>
</organism>
<proteinExistence type="predicted"/>
<gene>
    <name evidence="2" type="ORF">AABB31_15790</name>
</gene>
<evidence type="ECO:0000313" key="2">
    <source>
        <dbReference type="EMBL" id="XFU26631.1"/>
    </source>
</evidence>
<dbReference type="InterPro" id="IPR045599">
    <property type="entry name" value="DUF6456"/>
</dbReference>
<protein>
    <submittedName>
        <fullName evidence="2">DUF6456 domain-containing protein</fullName>
    </submittedName>
</protein>
<sequence>MTAQSGQLGLGYLPVWVPQAARHYLEHTEAGHSIRALARANACHPSTILRQVRRFEIRRDDPLIDAALKALSQEIQRCHSNPRGEMDKMNVECWKGDQLQANASLTQSRIDQEAKRILRRLCEQGAVLAVAREMETAVVVRDTIAGEQLRTAVVDREIAQAMALKDWITCPDPSARIARYFITNTGRAALRRLVAEDENKAGGFHDRRAKTDDDASWHLEEIEETPRQSSRYYATESPLVGLARRKDRDGKPFLKRDLVAAGERLREDYELAQIGLEPVESWDAFVTDEGPEIPTDGPAGSLAARARVRAALVDLGPGLGDVVLRCCCYLEGLEQTEKNMGWSARSGKIVLRIALHRLMRHYDETQGPYGPMIG</sequence>
<keyword evidence="3" id="KW-1185">Reference proteome</keyword>
<dbReference type="EMBL" id="CP151767">
    <property type="protein sequence ID" value="XFU26631.1"/>
    <property type="molecule type" value="Genomic_DNA"/>
</dbReference>
<dbReference type="Proteomes" id="UP001470809">
    <property type="component" value="Chromosome"/>
</dbReference>
<reference evidence="3" key="1">
    <citation type="submission" date="2024-04" db="EMBL/GenBank/DDBJ databases">
        <title>Phylogenomic analyses of a clade within the roseobacter group suggest taxonomic reassignments of species of the genera Aestuariivita, Citreicella, Loktanella, Nautella, Pelagibaca, Ruegeria, Thalassobius, Thiobacimonas and Tropicibacter, and the proposal o.</title>
        <authorList>
            <person name="Jeon C.O."/>
        </authorList>
    </citation>
    <scope>NUCLEOTIDE SEQUENCE [LARGE SCALE GENOMIC DNA]</scope>
    <source>
        <strain evidence="3">SS1-5</strain>
    </source>
</reference>
<evidence type="ECO:0000313" key="3">
    <source>
        <dbReference type="Proteomes" id="UP001470809"/>
    </source>
</evidence>
<evidence type="ECO:0000259" key="1">
    <source>
        <dbReference type="Pfam" id="PF20057"/>
    </source>
</evidence>
<reference evidence="2 3" key="2">
    <citation type="submission" date="2024-08" db="EMBL/GenBank/DDBJ databases">
        <title>Phylogenomic analyses of a clade within the roseobacter group suggest taxonomic reassignments of species of the genera Aestuariivita, Citreicella, Loktanella, Nautella, Pelagibaca, Ruegeria, Thalassobius, Thiobacimonas and Tropicibacter, and the proposal o.</title>
        <authorList>
            <person name="Jeon C.O."/>
        </authorList>
    </citation>
    <scope>NUCLEOTIDE SEQUENCE [LARGE SCALE GENOMIC DNA]</scope>
    <source>
        <strain evidence="2 3">SS1-5</strain>
    </source>
</reference>